<reference evidence="1 2" key="1">
    <citation type="submission" date="2021-06" db="EMBL/GenBank/DDBJ databases">
        <title>Caerostris extrusa draft genome.</title>
        <authorList>
            <person name="Kono N."/>
            <person name="Arakawa K."/>
        </authorList>
    </citation>
    <scope>NUCLEOTIDE SEQUENCE [LARGE SCALE GENOMIC DNA]</scope>
</reference>
<organism evidence="1 2">
    <name type="scientific">Caerostris extrusa</name>
    <name type="common">Bark spider</name>
    <name type="synonym">Caerostris bankana</name>
    <dbReference type="NCBI Taxonomy" id="172846"/>
    <lineage>
        <taxon>Eukaryota</taxon>
        <taxon>Metazoa</taxon>
        <taxon>Ecdysozoa</taxon>
        <taxon>Arthropoda</taxon>
        <taxon>Chelicerata</taxon>
        <taxon>Arachnida</taxon>
        <taxon>Araneae</taxon>
        <taxon>Araneomorphae</taxon>
        <taxon>Entelegynae</taxon>
        <taxon>Araneoidea</taxon>
        <taxon>Araneidae</taxon>
        <taxon>Caerostris</taxon>
    </lineage>
</organism>
<evidence type="ECO:0000313" key="1">
    <source>
        <dbReference type="EMBL" id="GIY33817.1"/>
    </source>
</evidence>
<name>A0AAV4SJY3_CAEEX</name>
<dbReference type="AlphaFoldDB" id="A0AAV4SJY3"/>
<gene>
    <name evidence="1" type="ORF">CEXT_24411</name>
</gene>
<comment type="caution">
    <text evidence="1">The sequence shown here is derived from an EMBL/GenBank/DDBJ whole genome shotgun (WGS) entry which is preliminary data.</text>
</comment>
<proteinExistence type="predicted"/>
<keyword evidence="2" id="KW-1185">Reference proteome</keyword>
<dbReference type="Proteomes" id="UP001054945">
    <property type="component" value="Unassembled WGS sequence"/>
</dbReference>
<protein>
    <submittedName>
        <fullName evidence="1">Uncharacterized protein</fullName>
    </submittedName>
</protein>
<sequence>MSRFGTLTKCSLSRNAKSDRECANHSHSAFRLEFLKSPEKATKSAPQIELGSLDFGLHCPAQTDCYKWTPNTK</sequence>
<evidence type="ECO:0000313" key="2">
    <source>
        <dbReference type="Proteomes" id="UP001054945"/>
    </source>
</evidence>
<accession>A0AAV4SJY3</accession>
<dbReference type="EMBL" id="BPLR01009693">
    <property type="protein sequence ID" value="GIY33817.1"/>
    <property type="molecule type" value="Genomic_DNA"/>
</dbReference>